<dbReference type="RefSeq" id="XP_036366083.1">
    <property type="nucleotide sequence ID" value="XM_036510190.1"/>
</dbReference>
<evidence type="ECO:0000256" key="2">
    <source>
        <dbReference type="ARBA" id="ARBA00022737"/>
    </source>
</evidence>
<dbReference type="AlphaFoldDB" id="A0A7E6FEU4"/>
<dbReference type="InterPro" id="IPR039808">
    <property type="entry name" value="Cadherin"/>
</dbReference>
<gene>
    <name evidence="8" type="primary">LOC115220614</name>
</gene>
<dbReference type="PRINTS" id="PR00205">
    <property type="entry name" value="CADHERIN"/>
</dbReference>
<dbReference type="GO" id="GO:0016477">
    <property type="term" value="P:cell migration"/>
    <property type="evidence" value="ECO:0007669"/>
    <property type="project" value="TreeGrafter"/>
</dbReference>
<evidence type="ECO:0000313" key="7">
    <source>
        <dbReference type="Proteomes" id="UP000515154"/>
    </source>
</evidence>
<keyword evidence="4" id="KW-0472">Membrane</keyword>
<dbReference type="Pfam" id="PF00028">
    <property type="entry name" value="Cadherin"/>
    <property type="match status" value="3"/>
</dbReference>
<dbReference type="PANTHER" id="PTHR24027:SF438">
    <property type="entry name" value="CADHERIN 23"/>
    <property type="match status" value="1"/>
</dbReference>
<dbReference type="GO" id="GO:0005509">
    <property type="term" value="F:calcium ion binding"/>
    <property type="evidence" value="ECO:0007669"/>
    <property type="project" value="UniProtKB-UniRule"/>
</dbReference>
<dbReference type="Proteomes" id="UP000515154">
    <property type="component" value="Linkage group LG16"/>
</dbReference>
<dbReference type="SMART" id="SM00112">
    <property type="entry name" value="CA"/>
    <property type="match status" value="4"/>
</dbReference>
<keyword evidence="2" id="KW-0677">Repeat</keyword>
<dbReference type="PANTHER" id="PTHR24027">
    <property type="entry name" value="CADHERIN-23"/>
    <property type="match status" value="1"/>
</dbReference>
<dbReference type="InterPro" id="IPR002126">
    <property type="entry name" value="Cadherin-like_dom"/>
</dbReference>
<dbReference type="GO" id="GO:0008013">
    <property type="term" value="F:beta-catenin binding"/>
    <property type="evidence" value="ECO:0007669"/>
    <property type="project" value="TreeGrafter"/>
</dbReference>
<comment type="subcellular location">
    <subcellularLocation>
        <location evidence="1">Membrane</location>
    </subcellularLocation>
</comment>
<feature type="domain" description="Cadherin" evidence="6">
    <location>
        <begin position="237"/>
        <end position="344"/>
    </location>
</feature>
<dbReference type="Gene3D" id="2.60.40.60">
    <property type="entry name" value="Cadherins"/>
    <property type="match status" value="5"/>
</dbReference>
<feature type="domain" description="Cadherin" evidence="6">
    <location>
        <begin position="2"/>
        <end position="36"/>
    </location>
</feature>
<keyword evidence="7" id="KW-1185">Reference proteome</keyword>
<name>A0A7E6FEU4_9MOLL</name>
<keyword evidence="3 5" id="KW-0106">Calcium</keyword>
<proteinExistence type="predicted"/>
<evidence type="ECO:0000256" key="1">
    <source>
        <dbReference type="ARBA" id="ARBA00004370"/>
    </source>
</evidence>
<dbReference type="KEGG" id="osn:115220614"/>
<evidence type="ECO:0000256" key="3">
    <source>
        <dbReference type="ARBA" id="ARBA00022837"/>
    </source>
</evidence>
<reference evidence="8" key="1">
    <citation type="submission" date="2025-08" db="UniProtKB">
        <authorList>
            <consortium name="RefSeq"/>
        </authorList>
    </citation>
    <scope>IDENTIFICATION</scope>
</reference>
<organism evidence="7 8">
    <name type="scientific">Octopus sinensis</name>
    <name type="common">East Asian common octopus</name>
    <dbReference type="NCBI Taxonomy" id="2607531"/>
    <lineage>
        <taxon>Eukaryota</taxon>
        <taxon>Metazoa</taxon>
        <taxon>Spiralia</taxon>
        <taxon>Lophotrochozoa</taxon>
        <taxon>Mollusca</taxon>
        <taxon>Cephalopoda</taxon>
        <taxon>Coleoidea</taxon>
        <taxon>Octopodiformes</taxon>
        <taxon>Octopoda</taxon>
        <taxon>Incirrata</taxon>
        <taxon>Octopodidae</taxon>
        <taxon>Octopus</taxon>
    </lineage>
</organism>
<dbReference type="GO" id="GO:0007156">
    <property type="term" value="P:homophilic cell adhesion via plasma membrane adhesion molecules"/>
    <property type="evidence" value="ECO:0007669"/>
    <property type="project" value="InterPro"/>
</dbReference>
<dbReference type="PROSITE" id="PS00232">
    <property type="entry name" value="CADHERIN_1"/>
    <property type="match status" value="3"/>
</dbReference>
<feature type="domain" description="Cadherin" evidence="6">
    <location>
        <begin position="450"/>
        <end position="552"/>
    </location>
</feature>
<protein>
    <submittedName>
        <fullName evidence="8">Protocadherin Fat 1</fullName>
    </submittedName>
</protein>
<sequence>MYEFKVFVKDNGLPAYTASSNIIISVKDINDNPPVFLHGQQYQGTVMEDDQNPIMGQKVELDKVQSLSLWNLSSERKAGRNVAKRIVRPMDDSVTKRFVRPMDDSVTKHFVRPMDDSVTKRFVRPMDDSLTKRFVRPMDDSSKNVTVIDKDATTNNRQIQFSLKGAKSDLFKINSKTGTIYVARPGNIDREFDRQFHLKLQYIFQIVATDQNGRGHSTEADLNIHVRDVNDHKPRFVQESYEFSLPSIVKAGYKIGQLIAIDRDSTSPNNKLLYIFDSDTLGKFKIDIETGVLTLLEGFFSKPRQSTYTFTVTAMDMGFPSRKTKAQVIVNAPHMVYNDYPPKFEGHNVFIIKEEMPVGSLVGTLKVTDEDKRKNNSIHLRIAPEDEPYVPFTLKSDGSIITTEVIDRDAGYEHFRFTVHATDTGSPPHNTSQEVGIIVNDINDNPPHFTMETYQHMVSTHFPGSTIVATPFAFDDVDKTDSVYQYKLHGKNPGYFYINDQTGVVRTTNLARNLKAGMMEFTIVAQDMYNKSLTAEAKLIIRVMKKAPQKKFCCRVPC</sequence>
<dbReference type="PROSITE" id="PS50268">
    <property type="entry name" value="CADHERIN_2"/>
    <property type="match status" value="5"/>
</dbReference>
<accession>A0A7E6FEU4</accession>
<dbReference type="SUPFAM" id="SSF49313">
    <property type="entry name" value="Cadherin-like"/>
    <property type="match status" value="5"/>
</dbReference>
<dbReference type="InterPro" id="IPR015919">
    <property type="entry name" value="Cadherin-like_sf"/>
</dbReference>
<dbReference type="GO" id="GO:0016342">
    <property type="term" value="C:catenin complex"/>
    <property type="evidence" value="ECO:0007669"/>
    <property type="project" value="TreeGrafter"/>
</dbReference>
<evidence type="ECO:0000256" key="5">
    <source>
        <dbReference type="PROSITE-ProRule" id="PRU00043"/>
    </source>
</evidence>
<evidence type="ECO:0000259" key="6">
    <source>
        <dbReference type="PROSITE" id="PS50268"/>
    </source>
</evidence>
<evidence type="ECO:0000313" key="8">
    <source>
        <dbReference type="RefSeq" id="XP_036366083.1"/>
    </source>
</evidence>
<feature type="domain" description="Cadherin" evidence="6">
    <location>
        <begin position="352"/>
        <end position="449"/>
    </location>
</feature>
<dbReference type="GO" id="GO:0045296">
    <property type="term" value="F:cadherin binding"/>
    <property type="evidence" value="ECO:0007669"/>
    <property type="project" value="TreeGrafter"/>
</dbReference>
<dbReference type="CDD" id="cd11304">
    <property type="entry name" value="Cadherin_repeat"/>
    <property type="match status" value="5"/>
</dbReference>
<feature type="domain" description="Cadherin" evidence="6">
    <location>
        <begin position="145"/>
        <end position="236"/>
    </location>
</feature>
<dbReference type="InterPro" id="IPR020894">
    <property type="entry name" value="Cadherin_CS"/>
</dbReference>
<evidence type="ECO:0000256" key="4">
    <source>
        <dbReference type="ARBA" id="ARBA00023136"/>
    </source>
</evidence>